<sequence length="99" mass="11141">MPVTESTNIMVYKMSKTACKCCNKSVENHLTVTWCIHWDVYGSACVRLSGSEARIINSKKSITWNCNKCEDISKDIASLRSVLKSLQAEIKELKDQSIP</sequence>
<keyword evidence="3" id="KW-1185">Reference proteome</keyword>
<accession>A0AAW1UYW6</accession>
<evidence type="ECO:0000256" key="1">
    <source>
        <dbReference type="SAM" id="Coils"/>
    </source>
</evidence>
<gene>
    <name evidence="2" type="ORF">WA026_012458</name>
</gene>
<evidence type="ECO:0000313" key="3">
    <source>
        <dbReference type="Proteomes" id="UP001431783"/>
    </source>
</evidence>
<evidence type="ECO:0000313" key="2">
    <source>
        <dbReference type="EMBL" id="KAK9885693.1"/>
    </source>
</evidence>
<reference evidence="2 3" key="1">
    <citation type="submission" date="2023-03" db="EMBL/GenBank/DDBJ databases">
        <title>Genome insight into feeding habits of ladybird beetles.</title>
        <authorList>
            <person name="Li H.-S."/>
            <person name="Huang Y.-H."/>
            <person name="Pang H."/>
        </authorList>
    </citation>
    <scope>NUCLEOTIDE SEQUENCE [LARGE SCALE GENOMIC DNA]</scope>
    <source>
        <strain evidence="2">SYSU_2023b</strain>
        <tissue evidence="2">Whole body</tissue>
    </source>
</reference>
<dbReference type="AlphaFoldDB" id="A0AAW1UYW6"/>
<comment type="caution">
    <text evidence="2">The sequence shown here is derived from an EMBL/GenBank/DDBJ whole genome shotgun (WGS) entry which is preliminary data.</text>
</comment>
<keyword evidence="1" id="KW-0175">Coiled coil</keyword>
<dbReference type="EMBL" id="JARQZJ010000096">
    <property type="protein sequence ID" value="KAK9885693.1"/>
    <property type="molecule type" value="Genomic_DNA"/>
</dbReference>
<dbReference type="Proteomes" id="UP001431783">
    <property type="component" value="Unassembled WGS sequence"/>
</dbReference>
<organism evidence="2 3">
    <name type="scientific">Henosepilachna vigintioctopunctata</name>
    <dbReference type="NCBI Taxonomy" id="420089"/>
    <lineage>
        <taxon>Eukaryota</taxon>
        <taxon>Metazoa</taxon>
        <taxon>Ecdysozoa</taxon>
        <taxon>Arthropoda</taxon>
        <taxon>Hexapoda</taxon>
        <taxon>Insecta</taxon>
        <taxon>Pterygota</taxon>
        <taxon>Neoptera</taxon>
        <taxon>Endopterygota</taxon>
        <taxon>Coleoptera</taxon>
        <taxon>Polyphaga</taxon>
        <taxon>Cucujiformia</taxon>
        <taxon>Coccinelloidea</taxon>
        <taxon>Coccinellidae</taxon>
        <taxon>Epilachninae</taxon>
        <taxon>Epilachnini</taxon>
        <taxon>Henosepilachna</taxon>
    </lineage>
</organism>
<feature type="coiled-coil region" evidence="1">
    <location>
        <begin position="69"/>
        <end position="96"/>
    </location>
</feature>
<proteinExistence type="predicted"/>
<name>A0AAW1UYW6_9CUCU</name>
<protein>
    <submittedName>
        <fullName evidence="2">Uncharacterized protein</fullName>
    </submittedName>
</protein>